<evidence type="ECO:0000259" key="1">
    <source>
        <dbReference type="Pfam" id="PF05746"/>
    </source>
</evidence>
<evidence type="ECO:0000313" key="3">
    <source>
        <dbReference type="Proteomes" id="UP000092445"/>
    </source>
</evidence>
<protein>
    <recommendedName>
        <fullName evidence="1">DALR anticodon binding domain-containing protein</fullName>
    </recommendedName>
</protein>
<accession>A0A1A9Z1Y7</accession>
<dbReference type="EnsemblMetazoa" id="GPAI001237-RA">
    <property type="protein sequence ID" value="GPAI001237-PA"/>
    <property type="gene ID" value="GPAI001237"/>
</dbReference>
<dbReference type="GO" id="GO:0006420">
    <property type="term" value="P:arginyl-tRNA aminoacylation"/>
    <property type="evidence" value="ECO:0007669"/>
    <property type="project" value="InterPro"/>
</dbReference>
<dbReference type="STRING" id="7398.A0A1A9Z1Y7"/>
<dbReference type="Proteomes" id="UP000092445">
    <property type="component" value="Unassembled WGS sequence"/>
</dbReference>
<dbReference type="Gene3D" id="1.10.730.10">
    <property type="entry name" value="Isoleucyl-tRNA Synthetase, Domain 1"/>
    <property type="match status" value="1"/>
</dbReference>
<proteinExistence type="predicted"/>
<evidence type="ECO:0000313" key="2">
    <source>
        <dbReference type="EnsemblMetazoa" id="GPAI001237-PA"/>
    </source>
</evidence>
<sequence>MLETVKIKLEHETKRKLTKILFRFPDILLKISKGLLLHLSCEYCYEICATCSEFYDNCYCIEKDKYVCCQSNLPDLSGQPRVCTYATANLGNCTLSPAKSENCWTLRSPRIGDNVLQIFTRHNNIISEAIRAKSKYSLVL</sequence>
<keyword evidence="3" id="KW-1185">Reference proteome</keyword>
<organism evidence="2 3">
    <name type="scientific">Glossina pallidipes</name>
    <name type="common">Tsetse fly</name>
    <dbReference type="NCBI Taxonomy" id="7398"/>
    <lineage>
        <taxon>Eukaryota</taxon>
        <taxon>Metazoa</taxon>
        <taxon>Ecdysozoa</taxon>
        <taxon>Arthropoda</taxon>
        <taxon>Hexapoda</taxon>
        <taxon>Insecta</taxon>
        <taxon>Pterygota</taxon>
        <taxon>Neoptera</taxon>
        <taxon>Endopterygota</taxon>
        <taxon>Diptera</taxon>
        <taxon>Brachycera</taxon>
        <taxon>Muscomorpha</taxon>
        <taxon>Hippoboscoidea</taxon>
        <taxon>Glossinidae</taxon>
        <taxon>Glossina</taxon>
    </lineage>
</organism>
<dbReference type="VEuPathDB" id="VectorBase:GPAI001237"/>
<reference evidence="2" key="2">
    <citation type="submission" date="2020-05" db="UniProtKB">
        <authorList>
            <consortium name="EnsemblMetazoa"/>
        </authorList>
    </citation>
    <scope>IDENTIFICATION</scope>
    <source>
        <strain evidence="2">IAEA</strain>
    </source>
</reference>
<feature type="domain" description="DALR anticodon binding" evidence="1">
    <location>
        <begin position="5"/>
        <end position="66"/>
    </location>
</feature>
<dbReference type="InterPro" id="IPR008909">
    <property type="entry name" value="DALR_anticod-bd"/>
</dbReference>
<name>A0A1A9Z1Y7_GLOPL</name>
<dbReference type="GO" id="GO:0005524">
    <property type="term" value="F:ATP binding"/>
    <property type="evidence" value="ECO:0007669"/>
    <property type="project" value="InterPro"/>
</dbReference>
<dbReference type="Pfam" id="PF05746">
    <property type="entry name" value="DALR_1"/>
    <property type="match status" value="1"/>
</dbReference>
<dbReference type="InterPro" id="IPR009080">
    <property type="entry name" value="tRNAsynth_Ia_anticodon-bd"/>
</dbReference>
<dbReference type="AlphaFoldDB" id="A0A1A9Z1Y7"/>
<reference evidence="3" key="1">
    <citation type="submission" date="2014-03" db="EMBL/GenBank/DDBJ databases">
        <authorList>
            <person name="Aksoy S."/>
            <person name="Warren W."/>
            <person name="Wilson R.K."/>
        </authorList>
    </citation>
    <scope>NUCLEOTIDE SEQUENCE [LARGE SCALE GENOMIC DNA]</scope>
    <source>
        <strain evidence="3">IAEA</strain>
    </source>
</reference>
<dbReference type="SUPFAM" id="SSF47323">
    <property type="entry name" value="Anticodon-binding domain of a subclass of class I aminoacyl-tRNA synthetases"/>
    <property type="match status" value="1"/>
</dbReference>
<dbReference type="GO" id="GO:0004814">
    <property type="term" value="F:arginine-tRNA ligase activity"/>
    <property type="evidence" value="ECO:0007669"/>
    <property type="project" value="InterPro"/>
</dbReference>